<name>A0A4S4LSR3_9AGAM</name>
<feature type="region of interest" description="Disordered" evidence="1">
    <location>
        <begin position="41"/>
        <end position="60"/>
    </location>
</feature>
<feature type="region of interest" description="Disordered" evidence="1">
    <location>
        <begin position="1"/>
        <end position="25"/>
    </location>
</feature>
<comment type="caution">
    <text evidence="2">The sequence shown here is derived from an EMBL/GenBank/DDBJ whole genome shotgun (WGS) entry which is preliminary data.</text>
</comment>
<accession>A0A4S4LSR3</accession>
<dbReference type="Proteomes" id="UP000310158">
    <property type="component" value="Unassembled WGS sequence"/>
</dbReference>
<protein>
    <submittedName>
        <fullName evidence="2">Uncharacterized protein</fullName>
    </submittedName>
</protein>
<sequence length="172" mass="18810">MWAAGGGVRTVHGPTRLLPGKPTNSPKLKFRILQWPPANNVPARPSCGSKPSRILPEGVEDAQGPDRIMRDREQRYRNSSASFAGYGPGPEPSLTTEHSRRTPEYVWVYGLAITLSSTAGVVVDMNACPEKCAERTLMHGNASCVWAFVEQASAMQEGRYRKPPVPLTPRLA</sequence>
<gene>
    <name evidence="2" type="ORF">EW146_g6980</name>
</gene>
<keyword evidence="3" id="KW-1185">Reference proteome</keyword>
<reference evidence="2 3" key="1">
    <citation type="submission" date="2019-02" db="EMBL/GenBank/DDBJ databases">
        <title>Genome sequencing of the rare red list fungi Bondarzewia mesenterica.</title>
        <authorList>
            <person name="Buettner E."/>
            <person name="Kellner H."/>
        </authorList>
    </citation>
    <scope>NUCLEOTIDE SEQUENCE [LARGE SCALE GENOMIC DNA]</scope>
    <source>
        <strain evidence="2 3">DSM 108281</strain>
    </source>
</reference>
<dbReference type="AlphaFoldDB" id="A0A4S4LSR3"/>
<evidence type="ECO:0000313" key="3">
    <source>
        <dbReference type="Proteomes" id="UP000310158"/>
    </source>
</evidence>
<evidence type="ECO:0000256" key="1">
    <source>
        <dbReference type="SAM" id="MobiDB-lite"/>
    </source>
</evidence>
<dbReference type="EMBL" id="SGPL01000377">
    <property type="protein sequence ID" value="THH13210.1"/>
    <property type="molecule type" value="Genomic_DNA"/>
</dbReference>
<proteinExistence type="predicted"/>
<evidence type="ECO:0000313" key="2">
    <source>
        <dbReference type="EMBL" id="THH13210.1"/>
    </source>
</evidence>
<organism evidence="2 3">
    <name type="scientific">Bondarzewia mesenterica</name>
    <dbReference type="NCBI Taxonomy" id="1095465"/>
    <lineage>
        <taxon>Eukaryota</taxon>
        <taxon>Fungi</taxon>
        <taxon>Dikarya</taxon>
        <taxon>Basidiomycota</taxon>
        <taxon>Agaricomycotina</taxon>
        <taxon>Agaricomycetes</taxon>
        <taxon>Russulales</taxon>
        <taxon>Bondarzewiaceae</taxon>
        <taxon>Bondarzewia</taxon>
    </lineage>
</organism>